<feature type="chain" id="PRO_5025663120" description="ATP synthase complex subunit 8" evidence="16">
    <location>
        <begin position="31"/>
        <end position="55"/>
    </location>
</feature>
<keyword evidence="7" id="KW-1133">Transmembrane helix</keyword>
<keyword evidence="4 14" id="KW-0138">CF(0)</keyword>
<keyword evidence="10" id="KW-0472">Membrane</keyword>
<gene>
    <name evidence="17" type="primary">ATP8</name>
</gene>
<dbReference type="GO" id="GO:0045259">
    <property type="term" value="C:proton-transporting ATP synthase complex"/>
    <property type="evidence" value="ECO:0007669"/>
    <property type="project" value="UniProtKB-KW"/>
</dbReference>
<keyword evidence="16" id="KW-0732">Signal</keyword>
<keyword evidence="3 14" id="KW-0813">Transport</keyword>
<evidence type="ECO:0000256" key="6">
    <source>
        <dbReference type="ARBA" id="ARBA00022781"/>
    </source>
</evidence>
<comment type="subcellular location">
    <subcellularLocation>
        <location evidence="1 14">Mitochondrion membrane</location>
        <topology evidence="1 14">Single-pass membrane protein</topology>
    </subcellularLocation>
</comment>
<keyword evidence="8 14" id="KW-0406">Ion transport</keyword>
<reference evidence="17" key="1">
    <citation type="submission" date="2019-07" db="EMBL/GenBank/DDBJ databases">
        <title>Taxonomic uncertainty in ocean warming target species Leptoclinus maculatus (Stichaeidae: Zoarcales) and an updated mitogenomic phylogeny of the Perciformes based on 182 complete mitochondrial genomes.</title>
        <authorList>
            <person name="Poulsen J.Y."/>
            <person name="Satoh T.P."/>
            <person name="Sado T."/>
            <person name="Hlidberg J."/>
            <person name="Ho H."/>
            <person name="Miya M."/>
        </authorList>
    </citation>
    <scope>NUCLEOTIDE SEQUENCE</scope>
</reference>
<protein>
    <recommendedName>
        <fullName evidence="14">ATP synthase complex subunit 8</fullName>
    </recommendedName>
</protein>
<evidence type="ECO:0000256" key="3">
    <source>
        <dbReference type="ARBA" id="ARBA00022448"/>
    </source>
</evidence>
<dbReference type="AlphaFoldDB" id="A0A679DP51"/>
<evidence type="ECO:0000256" key="11">
    <source>
        <dbReference type="ARBA" id="ARBA00023310"/>
    </source>
</evidence>
<dbReference type="GO" id="GO:0015078">
    <property type="term" value="F:proton transmembrane transporter activity"/>
    <property type="evidence" value="ECO:0007669"/>
    <property type="project" value="InterPro"/>
</dbReference>
<evidence type="ECO:0000256" key="10">
    <source>
        <dbReference type="ARBA" id="ARBA00023136"/>
    </source>
</evidence>
<evidence type="ECO:0000256" key="9">
    <source>
        <dbReference type="ARBA" id="ARBA00023128"/>
    </source>
</evidence>
<evidence type="ECO:0000256" key="8">
    <source>
        <dbReference type="ARBA" id="ARBA00023065"/>
    </source>
</evidence>
<comment type="similarity">
    <text evidence="2 14">Belongs to the ATPase protein 8 family.</text>
</comment>
<dbReference type="PANTHER" id="PTHR39937">
    <property type="entry name" value="ATP SYNTHASE PROTEIN 8"/>
    <property type="match status" value="1"/>
</dbReference>
<name>A0A679DP51_9TELE</name>
<keyword evidence="9 14" id="KW-0496">Mitochondrion</keyword>
<evidence type="ECO:0000256" key="13">
    <source>
        <dbReference type="ARBA" id="ARBA00064647"/>
    </source>
</evidence>
<dbReference type="PANTHER" id="PTHR39937:SF1">
    <property type="entry name" value="ATP SYNTHASE PROTEIN 8"/>
    <property type="match status" value="1"/>
</dbReference>
<dbReference type="EMBL" id="LC493906">
    <property type="protein sequence ID" value="BBM34636.1"/>
    <property type="molecule type" value="Genomic_DNA"/>
</dbReference>
<dbReference type="InterPro" id="IPR001421">
    <property type="entry name" value="ATP8_metazoa"/>
</dbReference>
<keyword evidence="6 14" id="KW-0375">Hydrogen ion transport</keyword>
<evidence type="ECO:0000256" key="12">
    <source>
        <dbReference type="ARBA" id="ARBA00053067"/>
    </source>
</evidence>
<feature type="region of interest" description="Disordered" evidence="15">
    <location>
        <begin position="34"/>
        <end position="55"/>
    </location>
</feature>
<evidence type="ECO:0000313" key="17">
    <source>
        <dbReference type="EMBL" id="BBM34636.1"/>
    </source>
</evidence>
<feature type="signal peptide" evidence="16">
    <location>
        <begin position="1"/>
        <end position="30"/>
    </location>
</feature>
<evidence type="ECO:0000256" key="1">
    <source>
        <dbReference type="ARBA" id="ARBA00004304"/>
    </source>
</evidence>
<accession>A0A679DP51</accession>
<evidence type="ECO:0000256" key="2">
    <source>
        <dbReference type="ARBA" id="ARBA00008892"/>
    </source>
</evidence>
<proteinExistence type="inferred from homology"/>
<sequence>MPQLNPTPWFPILLASWLIFLIIIPTKVMAHTYPSSPTPQSTKKSKELPWNWPWL</sequence>
<geneLocation type="mitochondrion" evidence="17"/>
<dbReference type="GO" id="GO:0031966">
    <property type="term" value="C:mitochondrial membrane"/>
    <property type="evidence" value="ECO:0007669"/>
    <property type="project" value="UniProtKB-SubCell"/>
</dbReference>
<comment type="function">
    <text evidence="12">Subunit 8, of the mitochondrial membrane ATP synthase complex (F(1)F(0) ATP synthase or Complex V) that produces ATP from ADP in the presence of a proton gradient across the membrane which is generated by electron transport complexes of the respiratory chain. ATP synthase complex consist of a soluble F(1) head domain - the catalytic core - and a membrane F(1) domain - the membrane proton channel. These two domains are linked by a central stalk rotating inside the F(1) region and a stationary peripheral stalk. During catalysis, ATP synthesis in the catalytic domain of F(1) is coupled via a rotary mechanism of the central stalk subunits to proton translocation. In vivo, can only synthesize ATP although its ATP hydrolase activity can be activated artificially in vitro. Part of the complex F(0) domain.</text>
</comment>
<dbReference type="GO" id="GO:0015986">
    <property type="term" value="P:proton motive force-driven ATP synthesis"/>
    <property type="evidence" value="ECO:0007669"/>
    <property type="project" value="InterPro"/>
</dbReference>
<evidence type="ECO:0000256" key="4">
    <source>
        <dbReference type="ARBA" id="ARBA00022547"/>
    </source>
</evidence>
<comment type="subunit">
    <text evidence="13">Component of the ATP synthase complex composed at least of ATP5F1A/subunit alpha, ATP5F1B/subunit beta, ATP5MC1/subunit c (homooctomer), MT-ATP6/subunit a, MT-ATP8/subunit 8, ATP5ME/subunit e, ATP5MF/subunit f, ATP5MG/subunit g, ATP5MK/subunit k, ATP5MJ/subunit j, ATP5F1C/subunit gamma, ATP5F1D/subunit delta, ATP5F1E/subunit epsilon, ATP5PF/subunit F6, ATP5PB/subunit b, ATP5PD/subunit d, ATP5PO/subunit OSCP. ATP synthase complex consists of a soluble F(1) head domain (subunits alpha(3) and beta(3)) - the catalytic core - and a membrane F(0) domain - the membrane proton channel (subunits c, a, 8, e, f, g, k and j). These two domains are linked by a central stalk (subunits gamma, delta, and epsilon) rotating inside the F1 region and a stationary peripheral stalk (subunits F6, b, d, and OSCP).</text>
</comment>
<evidence type="ECO:0000256" key="16">
    <source>
        <dbReference type="SAM" id="SignalP"/>
    </source>
</evidence>
<dbReference type="Pfam" id="PF00895">
    <property type="entry name" value="ATP-synt_8"/>
    <property type="match status" value="1"/>
</dbReference>
<organism evidence="17">
    <name type="scientific">Apistus carinatus</name>
    <name type="common">ocellated waspfish</name>
    <dbReference type="NCBI Taxonomy" id="990932"/>
    <lineage>
        <taxon>Eukaryota</taxon>
        <taxon>Metazoa</taxon>
        <taxon>Chordata</taxon>
        <taxon>Craniata</taxon>
        <taxon>Vertebrata</taxon>
        <taxon>Euteleostomi</taxon>
        <taxon>Actinopterygii</taxon>
        <taxon>Neopterygii</taxon>
        <taxon>Teleostei</taxon>
        <taxon>Neoteleostei</taxon>
        <taxon>Acanthomorphata</taxon>
        <taxon>Eupercaria</taxon>
        <taxon>Perciformes</taxon>
        <taxon>Perciformes incertae sedis</taxon>
        <taxon>Apistidae</taxon>
        <taxon>Apistus</taxon>
    </lineage>
</organism>
<dbReference type="InterPro" id="IPR050635">
    <property type="entry name" value="ATPase_protein_8"/>
</dbReference>
<evidence type="ECO:0000256" key="14">
    <source>
        <dbReference type="RuleBase" id="RU003661"/>
    </source>
</evidence>
<evidence type="ECO:0000256" key="15">
    <source>
        <dbReference type="SAM" id="MobiDB-lite"/>
    </source>
</evidence>
<evidence type="ECO:0000256" key="7">
    <source>
        <dbReference type="ARBA" id="ARBA00022989"/>
    </source>
</evidence>
<keyword evidence="5 14" id="KW-0812">Transmembrane</keyword>
<evidence type="ECO:0000256" key="5">
    <source>
        <dbReference type="ARBA" id="ARBA00022692"/>
    </source>
</evidence>
<keyword evidence="11" id="KW-0066">ATP synthesis</keyword>